<dbReference type="Proteomes" id="UP001242480">
    <property type="component" value="Unassembled WGS sequence"/>
</dbReference>
<dbReference type="Pfam" id="PF02653">
    <property type="entry name" value="BPD_transp_2"/>
    <property type="match status" value="1"/>
</dbReference>
<proteinExistence type="predicted"/>
<dbReference type="PANTHER" id="PTHR47089">
    <property type="entry name" value="ABC TRANSPORTER, PERMEASE PROTEIN"/>
    <property type="match status" value="1"/>
</dbReference>
<dbReference type="RefSeq" id="WP_307268910.1">
    <property type="nucleotide sequence ID" value="NZ_JAUSVX010000001.1"/>
</dbReference>
<feature type="transmembrane region" description="Helical" evidence="6">
    <location>
        <begin position="87"/>
        <end position="111"/>
    </location>
</feature>
<dbReference type="EMBL" id="JAUSVX010000001">
    <property type="protein sequence ID" value="MDQ0468183.1"/>
    <property type="molecule type" value="Genomic_DNA"/>
</dbReference>
<evidence type="ECO:0000256" key="3">
    <source>
        <dbReference type="ARBA" id="ARBA00022692"/>
    </source>
</evidence>
<evidence type="ECO:0000313" key="7">
    <source>
        <dbReference type="EMBL" id="MDQ0468183.1"/>
    </source>
</evidence>
<keyword evidence="7" id="KW-0762">Sugar transport</keyword>
<feature type="transmembrane region" description="Helical" evidence="6">
    <location>
        <begin position="123"/>
        <end position="148"/>
    </location>
</feature>
<evidence type="ECO:0000256" key="4">
    <source>
        <dbReference type="ARBA" id="ARBA00022989"/>
    </source>
</evidence>
<dbReference type="InterPro" id="IPR001851">
    <property type="entry name" value="ABC_transp_permease"/>
</dbReference>
<feature type="transmembrane region" description="Helical" evidence="6">
    <location>
        <begin position="204"/>
        <end position="222"/>
    </location>
</feature>
<sequence>MRLVLTRRLAPLDGPLAFAALYAGAIGLAVALGGVLFLLFHADPLAAYLALISSAFLEWRGFGYTLVQATPLILVSLGTIVAWRSGFIYLGFEGALVVAAAAATAVALAAGPGGPLAALPGPGVIALALLAGAAAGMAWSMIVALLQVRTGGNAVLLALMTNYLAVLLVQFLVSGPMRAAGDQPQTALIDRAFWLPIVIEGTRAHAGILIALVLAIAVFLLMEKTAAGFELVAAGLNPRAARYGGIDVDRRILLAAIIAGALAGLAGAIDILGVHHRLLDGLSQGTGFVGIVAALLGRMTVPGSVVASLLYSGLTVGAEATQRHTGLPSAVIQVVQALIVLCLLGAEILRSHRLALVRSRPPRGAA</sequence>
<protein>
    <submittedName>
        <fullName evidence="7">Simple sugar transport system permease protein</fullName>
    </submittedName>
</protein>
<evidence type="ECO:0000256" key="5">
    <source>
        <dbReference type="ARBA" id="ARBA00023136"/>
    </source>
</evidence>
<evidence type="ECO:0000256" key="1">
    <source>
        <dbReference type="ARBA" id="ARBA00004651"/>
    </source>
</evidence>
<evidence type="ECO:0000256" key="2">
    <source>
        <dbReference type="ARBA" id="ARBA00022475"/>
    </source>
</evidence>
<keyword evidence="5 6" id="KW-0472">Membrane</keyword>
<evidence type="ECO:0000256" key="6">
    <source>
        <dbReference type="SAM" id="Phobius"/>
    </source>
</evidence>
<feature type="transmembrane region" description="Helical" evidence="6">
    <location>
        <begin position="252"/>
        <end position="274"/>
    </location>
</feature>
<feature type="transmembrane region" description="Helical" evidence="6">
    <location>
        <begin position="61"/>
        <end position="81"/>
    </location>
</feature>
<feature type="transmembrane region" description="Helical" evidence="6">
    <location>
        <begin position="20"/>
        <end position="40"/>
    </location>
</feature>
<organism evidence="7 8">
    <name type="scientific">Labrys wisconsinensis</name>
    <dbReference type="NCBI Taxonomy" id="425677"/>
    <lineage>
        <taxon>Bacteria</taxon>
        <taxon>Pseudomonadati</taxon>
        <taxon>Pseudomonadota</taxon>
        <taxon>Alphaproteobacteria</taxon>
        <taxon>Hyphomicrobiales</taxon>
        <taxon>Xanthobacteraceae</taxon>
        <taxon>Labrys</taxon>
    </lineage>
</organism>
<reference evidence="7 8" key="1">
    <citation type="submission" date="2023-07" db="EMBL/GenBank/DDBJ databases">
        <title>Genomic Encyclopedia of Type Strains, Phase IV (KMG-IV): sequencing the most valuable type-strain genomes for metagenomic binning, comparative biology and taxonomic classification.</title>
        <authorList>
            <person name="Goeker M."/>
        </authorList>
    </citation>
    <scope>NUCLEOTIDE SEQUENCE [LARGE SCALE GENOMIC DNA]</scope>
    <source>
        <strain evidence="7 8">DSM 19619</strain>
    </source>
</reference>
<keyword evidence="3 6" id="KW-0812">Transmembrane</keyword>
<name>A0ABU0J1Q6_9HYPH</name>
<feature type="transmembrane region" description="Helical" evidence="6">
    <location>
        <begin position="154"/>
        <end position="173"/>
    </location>
</feature>
<comment type="caution">
    <text evidence="7">The sequence shown here is derived from an EMBL/GenBank/DDBJ whole genome shotgun (WGS) entry which is preliminary data.</text>
</comment>
<keyword evidence="7" id="KW-0813">Transport</keyword>
<evidence type="ECO:0000313" key="8">
    <source>
        <dbReference type="Proteomes" id="UP001242480"/>
    </source>
</evidence>
<dbReference type="CDD" id="cd06580">
    <property type="entry name" value="TM_PBP1_transp_TpRbsC_like"/>
    <property type="match status" value="1"/>
</dbReference>
<comment type="subcellular location">
    <subcellularLocation>
        <location evidence="1">Cell membrane</location>
        <topology evidence="1">Multi-pass membrane protein</topology>
    </subcellularLocation>
</comment>
<gene>
    <name evidence="7" type="ORF">QO011_001178</name>
</gene>
<accession>A0ABU0J1Q6</accession>
<keyword evidence="8" id="KW-1185">Reference proteome</keyword>
<feature type="transmembrane region" description="Helical" evidence="6">
    <location>
        <begin position="286"/>
        <end position="310"/>
    </location>
</feature>
<keyword evidence="4 6" id="KW-1133">Transmembrane helix</keyword>
<keyword evidence="2" id="KW-1003">Cell membrane</keyword>
<dbReference type="PANTHER" id="PTHR47089:SF1">
    <property type="entry name" value="GUANOSINE ABC TRANSPORTER PERMEASE PROTEIN NUPP"/>
    <property type="match status" value="1"/>
</dbReference>